<sequence length="783" mass="86158">MRRSTRCSRGRSRWAASYGCGATKVATAIALAAGESRIGTNDARARASRRVVGRIAIAAAPGGRARRAASATAVCARCGTQPGLVRRARLRVVLVPVMQRRRHALAELLADVAAHQEGGPRHREHREENPIRRAVRDQRRLPMNGDELPADADGARYAADPACRAGTRALPADVAVAGEVDRPYRPRIVEARAENGAQHARRRIVARLEFEADDEAVAGIDSVERDDFPALVPIERMVARQFDADRIDAFEDPDAGDRRGRQLERERLLAGQIRRDDRLLAAVPEKYLRLVRPDLARRLPRRLAPPRSKPCVAVRFLRLDVRLPYAVLSAFLCAVASPFDQVVLRLDEDEGAQGRRDIQNELAFEVGHCRTGQGPGYAGLAIMLAGIVRAVPLTSACAGRRGPGSPARFDAGGERRALAGAPRSRLRPSRARDVEIPAQLLGALRDARRGPRQQIAVDREQIAPRDRGQLRPCAPAREVGQCVARRARARRRRHDRLRICREHRFVGDGRRDRLQPREHVAPAAQRDHVAHDVIAVQRDERFVPRLEEHRDGRLVRVARAQLRDSPPVRVGRGRRDLVRAEQQAELVERCGDIVEMPWLAEVKRNAERAQPLGLVLGVAVAPDDDQIGLERRDPFEIERLVRADARNRLRGGRVVAVRHRADELRAAARRIDQLGHVRREAHDAPCGRGERDRVPGVVGDGDVRMRGGERMRACARAEEGGECDACGAAQGGAHRCQSRVVDSEGCAAAAASVGTHSASVRSSRRQSSSPAGSPMRTLGACAK</sequence>
<proteinExistence type="predicted"/>
<accession>Q3JUZ8</accession>
<evidence type="ECO:0000313" key="3">
    <source>
        <dbReference type="Proteomes" id="UP000002700"/>
    </source>
</evidence>
<gene>
    <name evidence="2" type="ordered locus">BURPS1710b_1195</name>
</gene>
<name>Q3JUZ8_BURP1</name>
<dbReference type="KEGG" id="bpm:BURPS1710b_1195"/>
<evidence type="ECO:0000256" key="1">
    <source>
        <dbReference type="SAM" id="MobiDB-lite"/>
    </source>
</evidence>
<organism evidence="2 3">
    <name type="scientific">Burkholderia pseudomallei (strain 1710b)</name>
    <dbReference type="NCBI Taxonomy" id="320372"/>
    <lineage>
        <taxon>Bacteria</taxon>
        <taxon>Pseudomonadati</taxon>
        <taxon>Pseudomonadota</taxon>
        <taxon>Betaproteobacteria</taxon>
        <taxon>Burkholderiales</taxon>
        <taxon>Burkholderiaceae</taxon>
        <taxon>Burkholderia</taxon>
        <taxon>pseudomallei group</taxon>
    </lineage>
</organism>
<dbReference type="EMBL" id="CP000124">
    <property type="protein sequence ID" value="ABA49444.1"/>
    <property type="molecule type" value="Genomic_DNA"/>
</dbReference>
<feature type="region of interest" description="Disordered" evidence="1">
    <location>
        <begin position="401"/>
        <end position="429"/>
    </location>
</feature>
<evidence type="ECO:0000313" key="2">
    <source>
        <dbReference type="EMBL" id="ABA49444.1"/>
    </source>
</evidence>
<dbReference type="Proteomes" id="UP000002700">
    <property type="component" value="Chromosome I"/>
</dbReference>
<feature type="compositionally biased region" description="Low complexity" evidence="1">
    <location>
        <begin position="752"/>
        <end position="769"/>
    </location>
</feature>
<dbReference type="HOGENOM" id="CLU_357782_0_0_4"/>
<protein>
    <submittedName>
        <fullName evidence="2">Uncharacterized protein</fullName>
    </submittedName>
</protein>
<reference evidence="2 3" key="1">
    <citation type="submission" date="2005-09" db="EMBL/GenBank/DDBJ databases">
        <authorList>
            <person name="Woods D.E."/>
            <person name="Nierman W.C."/>
        </authorList>
    </citation>
    <scope>NUCLEOTIDE SEQUENCE [LARGE SCALE GENOMIC DNA]</scope>
    <source>
        <strain evidence="2 3">1710b</strain>
    </source>
</reference>
<dbReference type="EnsemblBacteria" id="ABA49444">
    <property type="protein sequence ID" value="ABA49444"/>
    <property type="gene ID" value="BURPS1710b_1195"/>
</dbReference>
<dbReference type="AlphaFoldDB" id="Q3JUZ8"/>
<feature type="region of interest" description="Disordered" evidence="1">
    <location>
        <begin position="752"/>
        <end position="783"/>
    </location>
</feature>